<dbReference type="RefSeq" id="WP_011815024.1">
    <property type="nucleotide sequence ID" value="NC_008789.1"/>
</dbReference>
<dbReference type="Gene3D" id="3.40.50.620">
    <property type="entry name" value="HUPs"/>
    <property type="match status" value="1"/>
</dbReference>
<dbReference type="GO" id="GO:0008795">
    <property type="term" value="F:NAD+ synthase activity"/>
    <property type="evidence" value="ECO:0007669"/>
    <property type="project" value="UniProtKB-UniRule"/>
</dbReference>
<dbReference type="FunFam" id="3.40.50.620:FF:000106">
    <property type="entry name" value="Glutamine-dependent NAD(+) synthetase"/>
    <property type="match status" value="1"/>
</dbReference>
<evidence type="ECO:0000313" key="12">
    <source>
        <dbReference type="EMBL" id="ABM63002.1"/>
    </source>
</evidence>
<evidence type="ECO:0000313" key="13">
    <source>
        <dbReference type="Proteomes" id="UP000000647"/>
    </source>
</evidence>
<dbReference type="PROSITE" id="PS50263">
    <property type="entry name" value="CN_HYDROLASE"/>
    <property type="match status" value="1"/>
</dbReference>
<comment type="catalytic activity">
    <reaction evidence="7 8">
        <text>deamido-NAD(+) + L-glutamine + ATP + H2O = L-glutamate + AMP + diphosphate + NAD(+) + H(+)</text>
        <dbReference type="Rhea" id="RHEA:24384"/>
        <dbReference type="ChEBI" id="CHEBI:15377"/>
        <dbReference type="ChEBI" id="CHEBI:15378"/>
        <dbReference type="ChEBI" id="CHEBI:29985"/>
        <dbReference type="ChEBI" id="CHEBI:30616"/>
        <dbReference type="ChEBI" id="CHEBI:33019"/>
        <dbReference type="ChEBI" id="CHEBI:57540"/>
        <dbReference type="ChEBI" id="CHEBI:58359"/>
        <dbReference type="ChEBI" id="CHEBI:58437"/>
        <dbReference type="ChEBI" id="CHEBI:456215"/>
        <dbReference type="EC" id="6.3.5.1"/>
    </reaction>
</comment>
<dbReference type="InterPro" id="IPR000132">
    <property type="entry name" value="Nitrilase/CN_hydratase_CS"/>
</dbReference>
<evidence type="ECO:0000256" key="6">
    <source>
        <dbReference type="ARBA" id="ARBA00023027"/>
    </source>
</evidence>
<comment type="caution">
    <text evidence="7">Lacks conserved residue(s) required for the propagation of feature annotation.</text>
</comment>
<evidence type="ECO:0000256" key="10">
    <source>
        <dbReference type="RuleBase" id="RU003811"/>
    </source>
</evidence>
<dbReference type="NCBIfam" id="NF010588">
    <property type="entry name" value="PRK13981.1"/>
    <property type="match status" value="1"/>
</dbReference>
<dbReference type="OrthoDB" id="9760188at2"/>
<dbReference type="GO" id="GO:0009435">
    <property type="term" value="P:NAD+ biosynthetic process"/>
    <property type="evidence" value="ECO:0007669"/>
    <property type="project" value="UniProtKB-UniRule"/>
</dbReference>
<dbReference type="CDD" id="cd07570">
    <property type="entry name" value="GAT_Gln-NAD-synth"/>
    <property type="match status" value="1"/>
</dbReference>
<gene>
    <name evidence="7" type="primary">nadE</name>
    <name evidence="12" type="ordered locus">Hhal_2238</name>
</gene>
<dbReference type="Proteomes" id="UP000000647">
    <property type="component" value="Chromosome"/>
</dbReference>
<dbReference type="GO" id="GO:0003952">
    <property type="term" value="F:NAD+ synthase (glutamine-hydrolyzing) activity"/>
    <property type="evidence" value="ECO:0007669"/>
    <property type="project" value="UniProtKB-UniRule"/>
</dbReference>
<dbReference type="UniPathway" id="UPA00253">
    <property type="reaction ID" value="UER00334"/>
</dbReference>
<organism evidence="12 13">
    <name type="scientific">Halorhodospira halophila (strain DSM 244 / SL1)</name>
    <name type="common">Ectothiorhodospira halophila (strain DSM 244 / SL1)</name>
    <dbReference type="NCBI Taxonomy" id="349124"/>
    <lineage>
        <taxon>Bacteria</taxon>
        <taxon>Pseudomonadati</taxon>
        <taxon>Pseudomonadota</taxon>
        <taxon>Gammaproteobacteria</taxon>
        <taxon>Chromatiales</taxon>
        <taxon>Ectothiorhodospiraceae</taxon>
        <taxon>Halorhodospira</taxon>
    </lineage>
</organism>
<dbReference type="GO" id="GO:0000428">
    <property type="term" value="C:DNA-directed RNA polymerase complex"/>
    <property type="evidence" value="ECO:0007669"/>
    <property type="project" value="UniProtKB-KW"/>
</dbReference>
<dbReference type="SUPFAM" id="SSF56317">
    <property type="entry name" value="Carbon-nitrogen hydrolase"/>
    <property type="match status" value="1"/>
</dbReference>
<dbReference type="AlphaFoldDB" id="A1WZ90"/>
<dbReference type="GO" id="GO:0004359">
    <property type="term" value="F:glutaminase activity"/>
    <property type="evidence" value="ECO:0007669"/>
    <property type="project" value="InterPro"/>
</dbReference>
<dbReference type="NCBIfam" id="TIGR00552">
    <property type="entry name" value="nadE"/>
    <property type="match status" value="1"/>
</dbReference>
<proteinExistence type="inferred from homology"/>
<feature type="binding site" evidence="7">
    <location>
        <position position="393"/>
    </location>
    <ligand>
        <name>deamido-NAD(+)</name>
        <dbReference type="ChEBI" id="CHEBI:58437"/>
        <note>ligand shared between two neighboring subunits</note>
    </ligand>
</feature>
<evidence type="ECO:0000256" key="2">
    <source>
        <dbReference type="ARBA" id="ARBA00007145"/>
    </source>
</evidence>
<feature type="binding site" evidence="7">
    <location>
        <position position="115"/>
    </location>
    <ligand>
        <name>L-glutamine</name>
        <dbReference type="ChEBI" id="CHEBI:58359"/>
    </ligand>
</feature>
<protein>
    <recommendedName>
        <fullName evidence="7 8">Glutamine-dependent NAD(+) synthetase</fullName>
        <ecNumber evidence="7 8">6.3.5.1</ecNumber>
    </recommendedName>
    <alternativeName>
        <fullName evidence="7 8">NAD(+) synthase [glutamine-hydrolyzing]</fullName>
    </alternativeName>
</protein>
<dbReference type="InterPro" id="IPR003010">
    <property type="entry name" value="C-N_Hydrolase"/>
</dbReference>
<feature type="binding site" evidence="7">
    <location>
        <position position="364"/>
    </location>
    <ligand>
        <name>deamido-NAD(+)</name>
        <dbReference type="ChEBI" id="CHEBI:58437"/>
        <note>ligand shared between two neighboring subunits</note>
    </ligand>
</feature>
<reference evidence="12 13" key="2">
    <citation type="journal article" date="2013" name="Stand. Genomic Sci.">
        <title>Complete genome sequence of Halorhodospira halophila SL1.</title>
        <authorList>
            <person name="Challacombe J.F."/>
            <person name="Majid S."/>
            <person name="Deole R."/>
            <person name="Brettin T.S."/>
            <person name="Bruce D."/>
            <person name="Delano S.F."/>
            <person name="Detter J.C."/>
            <person name="Gleasner C.D."/>
            <person name="Han C.S."/>
            <person name="Misra M."/>
            <person name="Reitenga K.G."/>
            <person name="Mikhailova N."/>
            <person name="Woyke T."/>
            <person name="Pitluck S."/>
            <person name="Nolan M."/>
            <person name="Land M.L."/>
            <person name="Saunders E."/>
            <person name="Tapia R."/>
            <person name="Lapidus A."/>
            <person name="Ivanova N."/>
            <person name="Hoff W.D."/>
        </authorList>
    </citation>
    <scope>NUCLEOTIDE SEQUENCE [LARGE SCALE GENOMIC DNA]</scope>
    <source>
        <strain evidence="13">DSM 244 / SL1</strain>
    </source>
</reference>
<dbReference type="EC" id="6.3.5.1" evidence="7 8"/>
<dbReference type="GO" id="GO:0005737">
    <property type="term" value="C:cytoplasm"/>
    <property type="evidence" value="ECO:0007669"/>
    <property type="project" value="InterPro"/>
</dbReference>
<evidence type="ECO:0000256" key="7">
    <source>
        <dbReference type="HAMAP-Rule" id="MF_02090"/>
    </source>
</evidence>
<feature type="active site" description="Proton acceptor" evidence="9">
    <location>
        <position position="42"/>
    </location>
</feature>
<dbReference type="HAMAP" id="MF_02090">
    <property type="entry name" value="NadE_glutamine_dep"/>
    <property type="match status" value="1"/>
</dbReference>
<dbReference type="PIRSF" id="PIRSF006630">
    <property type="entry name" value="NADS_GAT"/>
    <property type="match status" value="1"/>
</dbReference>
<dbReference type="STRING" id="349124.Hhal_2238"/>
<sequence length="538" mass="57255">MRIVVAQLPFPVGALDDNARRIIDAIGRARDEFGADLVVFPELAVTGYPPDDLLLRSDFHAAVERALARIAAACTGVTALVGAPLHRHGVVRNAAVALADGAEVGAAYKRCLPSYSVFDDNRHFRAGDAPCLLEVAGRRIGVAICEDIWAATPAAEAAAAGAELLVSINASPFHDGKQAEREGVAARRVAETGVPLLYANLVGGHDEVVYDGGSFALDDTGALSARAPAFADGLYALDWQGGALHGEQAEAVEGPPAVYQALVRATADYVRGNGFSGVVLGLSGGIDSALVAAVAADALGGDRVLAVMMPTRYTAERSLEDARAAAQALGLEYRSIPIESLFADYEQALAPLFAGREADATEENIQARIRGNCLMALSNKLGLMLLAAGNKSELAVGYATLYGDMCGGFAPLKDVYKTDVYRLAEYRNSLGPAVPAAIIEREPTAELRADQRDSDSLPPYRVLDAVLRQYLEDDAAEHEIRVEGLDAVELCRVIRLLYRNEYKRRQAAPGVKVTRRAFGRDRRYPITSGWSGCQGCSD</sequence>
<dbReference type="InterPro" id="IPR036526">
    <property type="entry name" value="C-N_Hydrolase_sf"/>
</dbReference>
<keyword evidence="4 7" id="KW-0547">Nucleotide-binding</keyword>
<name>A1WZ90_HALHL</name>
<comment type="function">
    <text evidence="7">Catalyzes the ATP-dependent amidation of deamido-NAD to form NAD. Uses L-glutamine as a nitrogen source.</text>
</comment>
<dbReference type="SUPFAM" id="SSF52402">
    <property type="entry name" value="Adenine nucleotide alpha hydrolases-like"/>
    <property type="match status" value="1"/>
</dbReference>
<dbReference type="EMBL" id="CP000544">
    <property type="protein sequence ID" value="ABM63002.1"/>
    <property type="molecule type" value="Genomic_DNA"/>
</dbReference>
<dbReference type="PANTHER" id="PTHR23090:SF9">
    <property type="entry name" value="GLUTAMINE-DEPENDENT NAD(+) SYNTHETASE"/>
    <property type="match status" value="1"/>
</dbReference>
<feature type="binding site" evidence="7">
    <location>
        <position position="503"/>
    </location>
    <ligand>
        <name>deamido-NAD(+)</name>
        <dbReference type="ChEBI" id="CHEBI:58437"/>
        <note>ligand shared between two neighboring subunits</note>
    </ligand>
</feature>
<dbReference type="InterPro" id="IPR022310">
    <property type="entry name" value="NAD/GMP_synthase"/>
</dbReference>
<dbReference type="Gene3D" id="3.60.110.10">
    <property type="entry name" value="Carbon-nitrogen hydrolase"/>
    <property type="match status" value="1"/>
</dbReference>
<evidence type="ECO:0000256" key="1">
    <source>
        <dbReference type="ARBA" id="ARBA00005188"/>
    </source>
</evidence>
<feature type="binding site" evidence="7">
    <location>
        <begin position="281"/>
        <end position="288"/>
    </location>
    <ligand>
        <name>ATP</name>
        <dbReference type="ChEBI" id="CHEBI:30616"/>
    </ligand>
</feature>
<evidence type="ECO:0000256" key="5">
    <source>
        <dbReference type="ARBA" id="ARBA00022840"/>
    </source>
</evidence>
<keyword evidence="12" id="KW-0808">Transferase</keyword>
<feature type="binding site" evidence="7">
    <location>
        <position position="171"/>
    </location>
    <ligand>
        <name>L-glutamine</name>
        <dbReference type="ChEBI" id="CHEBI:58359"/>
    </ligand>
</feature>
<feature type="active site" description="Proton acceptor; for glutaminase activity" evidence="7">
    <location>
        <position position="42"/>
    </location>
</feature>
<keyword evidence="3 7" id="KW-0436">Ligase</keyword>
<comment type="similarity">
    <text evidence="10">Belongs to the NAD synthetase family.</text>
</comment>
<evidence type="ECO:0000256" key="8">
    <source>
        <dbReference type="PIRNR" id="PIRNR006630"/>
    </source>
</evidence>
<dbReference type="GO" id="GO:0005524">
    <property type="term" value="F:ATP binding"/>
    <property type="evidence" value="ECO:0007669"/>
    <property type="project" value="UniProtKB-UniRule"/>
</dbReference>
<dbReference type="eggNOG" id="COG0388">
    <property type="taxonomic scope" value="Bacteria"/>
</dbReference>
<dbReference type="eggNOG" id="COG0171">
    <property type="taxonomic scope" value="Bacteria"/>
</dbReference>
<feature type="domain" description="CN hydrolase" evidence="11">
    <location>
        <begin position="1"/>
        <end position="241"/>
    </location>
</feature>
<evidence type="ECO:0000259" key="11">
    <source>
        <dbReference type="PROSITE" id="PS50263"/>
    </source>
</evidence>
<dbReference type="InterPro" id="IPR014445">
    <property type="entry name" value="Gln-dep_NAD_synthase"/>
</dbReference>
<dbReference type="Pfam" id="PF02540">
    <property type="entry name" value="NAD_synthase"/>
    <property type="match status" value="1"/>
</dbReference>
<dbReference type="InterPro" id="IPR014729">
    <property type="entry name" value="Rossmann-like_a/b/a_fold"/>
</dbReference>
<dbReference type="InterPro" id="IPR003694">
    <property type="entry name" value="NAD_synthase"/>
</dbReference>
<comment type="similarity">
    <text evidence="2 7 8">In the C-terminal section; belongs to the NAD synthetase family.</text>
</comment>
<dbReference type="PANTHER" id="PTHR23090">
    <property type="entry name" value="NH 3 /GLUTAMINE-DEPENDENT NAD + SYNTHETASE"/>
    <property type="match status" value="1"/>
</dbReference>
<dbReference type="GO" id="GO:0016779">
    <property type="term" value="F:nucleotidyltransferase activity"/>
    <property type="evidence" value="ECO:0007669"/>
    <property type="project" value="UniProtKB-KW"/>
</dbReference>
<dbReference type="Pfam" id="PF00795">
    <property type="entry name" value="CN_hydrolase"/>
    <property type="match status" value="1"/>
</dbReference>
<evidence type="ECO:0000256" key="4">
    <source>
        <dbReference type="ARBA" id="ARBA00022741"/>
    </source>
</evidence>
<evidence type="ECO:0000256" key="9">
    <source>
        <dbReference type="PROSITE-ProRule" id="PRU10139"/>
    </source>
</evidence>
<keyword evidence="12" id="KW-0240">DNA-directed RNA polymerase</keyword>
<keyword evidence="5 7" id="KW-0067">ATP-binding</keyword>
<keyword evidence="13" id="KW-1185">Reference proteome</keyword>
<dbReference type="KEGG" id="hha:Hhal_2238"/>
<dbReference type="GO" id="GO:0000257">
    <property type="term" value="F:nitrilase activity"/>
    <property type="evidence" value="ECO:0007669"/>
    <property type="project" value="UniProtKB-ARBA"/>
</dbReference>
<keyword evidence="12" id="KW-0548">Nucleotidyltransferase</keyword>
<dbReference type="CDD" id="cd00553">
    <property type="entry name" value="NAD_synthase"/>
    <property type="match status" value="1"/>
</dbReference>
<feature type="binding site" evidence="7">
    <location>
        <position position="177"/>
    </location>
    <ligand>
        <name>L-glutamine</name>
        <dbReference type="ChEBI" id="CHEBI:58359"/>
    </ligand>
</feature>
<comment type="pathway">
    <text evidence="1 7 8">Cofactor biosynthesis; NAD(+) biosynthesis; NAD(+) from deamido-NAD(+) (L-Gln route): step 1/1.</text>
</comment>
<feature type="active site" description="For glutaminase activity" evidence="7">
    <location>
        <position position="109"/>
    </location>
</feature>
<evidence type="ECO:0000256" key="3">
    <source>
        <dbReference type="ARBA" id="ARBA00022598"/>
    </source>
</evidence>
<accession>A1WZ90</accession>
<reference evidence="13" key="1">
    <citation type="submission" date="2006-12" db="EMBL/GenBank/DDBJ databases">
        <title>Complete sequence of Halorhodospira halophila SL1.</title>
        <authorList>
            <consortium name="US DOE Joint Genome Institute"/>
            <person name="Copeland A."/>
            <person name="Lucas S."/>
            <person name="Lapidus A."/>
            <person name="Barry K."/>
            <person name="Detter J.C."/>
            <person name="Glavina del Rio T."/>
            <person name="Hammon N."/>
            <person name="Israni S."/>
            <person name="Dalin E."/>
            <person name="Tice H."/>
            <person name="Pitluck S."/>
            <person name="Saunders E."/>
            <person name="Brettin T."/>
            <person name="Bruce D."/>
            <person name="Han C."/>
            <person name="Tapia R."/>
            <person name="Schmutz J."/>
            <person name="Larimer F."/>
            <person name="Land M."/>
            <person name="Hauser L."/>
            <person name="Kyrpides N."/>
            <person name="Mikhailova N."/>
            <person name="Hoff W."/>
            <person name="Richardson P."/>
        </authorList>
    </citation>
    <scope>NUCLEOTIDE SEQUENCE [LARGE SCALE GENOMIC DNA]</scope>
    <source>
        <strain evidence="13">DSM 244 / SL1</strain>
    </source>
</reference>
<feature type="active site" description="Nucleophile; for glutaminase activity" evidence="7">
    <location>
        <position position="145"/>
    </location>
</feature>
<dbReference type="HOGENOM" id="CLU_022313_2_0_6"/>
<keyword evidence="6 7" id="KW-0520">NAD</keyword>
<keyword evidence="12" id="KW-0804">Transcription</keyword>
<dbReference type="PROSITE" id="PS00920">
    <property type="entry name" value="NITRIL_CHT_1"/>
    <property type="match status" value="1"/>
</dbReference>